<sequence>MNTFHGIDPQLITNTTLNELEASLNIEAPTQRNKIFNGLGNFYSNYIAPNLFSIIVIVAFATYLIINYVINKEKITKRVVVKHIKEEDEDDEDDIDEDNISNYISDDYLLTETE</sequence>
<reference evidence="2" key="1">
    <citation type="journal article" date="2020" name="Nature">
        <title>Giant virus diversity and host interactions through global metagenomics.</title>
        <authorList>
            <person name="Schulz F."/>
            <person name="Roux S."/>
            <person name="Paez-Espino D."/>
            <person name="Jungbluth S."/>
            <person name="Walsh D.A."/>
            <person name="Denef V.J."/>
            <person name="McMahon K.D."/>
            <person name="Konstantinidis K.T."/>
            <person name="Eloe-Fadrosh E.A."/>
            <person name="Kyrpides N.C."/>
            <person name="Woyke T."/>
        </authorList>
    </citation>
    <scope>NUCLEOTIDE SEQUENCE</scope>
    <source>
        <strain evidence="2">GVMAG-M-3300023179-103</strain>
    </source>
</reference>
<accession>A0A6C0E096</accession>
<feature type="transmembrane region" description="Helical" evidence="1">
    <location>
        <begin position="51"/>
        <end position="70"/>
    </location>
</feature>
<evidence type="ECO:0000313" key="2">
    <source>
        <dbReference type="EMBL" id="QHT21709.1"/>
    </source>
</evidence>
<keyword evidence="1" id="KW-1133">Transmembrane helix</keyword>
<keyword evidence="1" id="KW-0812">Transmembrane</keyword>
<keyword evidence="1" id="KW-0472">Membrane</keyword>
<dbReference type="EMBL" id="MN739696">
    <property type="protein sequence ID" value="QHT21709.1"/>
    <property type="molecule type" value="Genomic_DNA"/>
</dbReference>
<proteinExistence type="predicted"/>
<organism evidence="2">
    <name type="scientific">viral metagenome</name>
    <dbReference type="NCBI Taxonomy" id="1070528"/>
    <lineage>
        <taxon>unclassified sequences</taxon>
        <taxon>metagenomes</taxon>
        <taxon>organismal metagenomes</taxon>
    </lineage>
</organism>
<evidence type="ECO:0000256" key="1">
    <source>
        <dbReference type="SAM" id="Phobius"/>
    </source>
</evidence>
<name>A0A6C0E096_9ZZZZ</name>
<protein>
    <submittedName>
        <fullName evidence="2">Uncharacterized protein</fullName>
    </submittedName>
</protein>
<dbReference type="AlphaFoldDB" id="A0A6C0E096"/>